<dbReference type="EMBL" id="JACOPD010000002">
    <property type="protein sequence ID" value="MBC5679879.1"/>
    <property type="molecule type" value="Genomic_DNA"/>
</dbReference>
<dbReference type="Proteomes" id="UP000628463">
    <property type="component" value="Unassembled WGS sequence"/>
</dbReference>
<accession>A0ABR7FXJ2</accession>
<evidence type="ECO:0000313" key="1">
    <source>
        <dbReference type="EMBL" id="MBC5679879.1"/>
    </source>
</evidence>
<keyword evidence="2" id="KW-1185">Reference proteome</keyword>
<name>A0ABR7FXJ2_9FIRM</name>
<protein>
    <recommendedName>
        <fullName evidence="3">GNAT family acetyltransferase</fullName>
    </recommendedName>
</protein>
<reference evidence="1 2" key="1">
    <citation type="submission" date="2020-08" db="EMBL/GenBank/DDBJ databases">
        <title>Genome public.</title>
        <authorList>
            <person name="Liu C."/>
            <person name="Sun Q."/>
        </authorList>
    </citation>
    <scope>NUCLEOTIDE SEQUENCE [LARGE SCALE GENOMIC DNA]</scope>
    <source>
        <strain evidence="1 2">NSJ-43</strain>
    </source>
</reference>
<sequence>MIDASQIMPLNFFMYKGVYSGEHHGMRYRIKKAGEKPDEVLEAYVWQKPYSFAATPKEEIISDTFPLSEEGRLQLVDWLKQMYEKDKERWESAPTILEAPIDLNAVYSDKDKK</sequence>
<evidence type="ECO:0000313" key="2">
    <source>
        <dbReference type="Proteomes" id="UP000628463"/>
    </source>
</evidence>
<gene>
    <name evidence="1" type="ORF">H8S01_02750</name>
</gene>
<dbReference type="RefSeq" id="WP_186836099.1">
    <property type="nucleotide sequence ID" value="NZ_JACOPD010000002.1"/>
</dbReference>
<comment type="caution">
    <text evidence="1">The sequence shown here is derived from an EMBL/GenBank/DDBJ whole genome shotgun (WGS) entry which is preliminary data.</text>
</comment>
<proteinExistence type="predicted"/>
<evidence type="ECO:0008006" key="3">
    <source>
        <dbReference type="Google" id="ProtNLM"/>
    </source>
</evidence>
<organism evidence="1 2">
    <name type="scientific">Lachnospira hominis</name>
    <name type="common">ex Liu et al. 2021</name>
    <dbReference type="NCBI Taxonomy" id="2763051"/>
    <lineage>
        <taxon>Bacteria</taxon>
        <taxon>Bacillati</taxon>
        <taxon>Bacillota</taxon>
        <taxon>Clostridia</taxon>
        <taxon>Lachnospirales</taxon>
        <taxon>Lachnospiraceae</taxon>
        <taxon>Lachnospira</taxon>
    </lineage>
</organism>